<dbReference type="Gene3D" id="3.50.50.60">
    <property type="entry name" value="FAD/NAD(P)-binding domain"/>
    <property type="match status" value="2"/>
</dbReference>
<evidence type="ECO:0000256" key="4">
    <source>
        <dbReference type="ARBA" id="ARBA00022827"/>
    </source>
</evidence>
<protein>
    <recommendedName>
        <fullName evidence="2 13">Dihydrolipoyl dehydrogenase</fullName>
        <ecNumber evidence="2 13">1.8.1.4</ecNumber>
    </recommendedName>
</protein>
<dbReference type="AlphaFoldDB" id="A0A1F6H383"/>
<comment type="caution">
    <text evidence="16">The sequence shown here is derived from an EMBL/GenBank/DDBJ whole genome shotgun (WGS) entry which is preliminary data.</text>
</comment>
<dbReference type="PROSITE" id="PS00076">
    <property type="entry name" value="PYRIDINE_REDOX_1"/>
    <property type="match status" value="1"/>
</dbReference>
<evidence type="ECO:0000256" key="11">
    <source>
        <dbReference type="PIRSR" id="PIRSR000350-3"/>
    </source>
</evidence>
<comment type="cofactor">
    <cofactor evidence="11 13">
        <name>FAD</name>
        <dbReference type="ChEBI" id="CHEBI:57692"/>
    </cofactor>
    <text evidence="11 13">Binds 1 FAD per subunit.</text>
</comment>
<feature type="binding site" evidence="11">
    <location>
        <position position="311"/>
    </location>
    <ligand>
        <name>FAD</name>
        <dbReference type="ChEBI" id="CHEBI:57692"/>
    </ligand>
</feature>
<dbReference type="GO" id="GO:0006103">
    <property type="term" value="P:2-oxoglutarate metabolic process"/>
    <property type="evidence" value="ECO:0007669"/>
    <property type="project" value="TreeGrafter"/>
</dbReference>
<dbReference type="InterPro" id="IPR023753">
    <property type="entry name" value="FAD/NAD-binding_dom"/>
</dbReference>
<dbReference type="PRINTS" id="PR00411">
    <property type="entry name" value="PNDRDTASEI"/>
</dbReference>
<organism evidence="16 17">
    <name type="scientific">Candidatus Lambdaproteobacteria bacterium RIFOXYD2_FULL_56_26</name>
    <dbReference type="NCBI Taxonomy" id="1817773"/>
    <lineage>
        <taxon>Bacteria</taxon>
        <taxon>Pseudomonadati</taxon>
        <taxon>Pseudomonadota</taxon>
        <taxon>Candidatus Lambdaproteobacteria</taxon>
    </lineage>
</organism>
<evidence type="ECO:0000256" key="2">
    <source>
        <dbReference type="ARBA" id="ARBA00012608"/>
    </source>
</evidence>
<feature type="binding site" evidence="11">
    <location>
        <position position="202"/>
    </location>
    <ligand>
        <name>NAD(+)</name>
        <dbReference type="ChEBI" id="CHEBI:57540"/>
    </ligand>
</feature>
<dbReference type="GO" id="GO:0005737">
    <property type="term" value="C:cytoplasm"/>
    <property type="evidence" value="ECO:0007669"/>
    <property type="project" value="UniProtKB-ARBA"/>
</dbReference>
<keyword evidence="5 13" id="KW-0560">Oxidoreductase</keyword>
<evidence type="ECO:0000256" key="5">
    <source>
        <dbReference type="ARBA" id="ARBA00023002"/>
    </source>
</evidence>
<keyword evidence="7" id="KW-1015">Disulfide bond</keyword>
<dbReference type="PIRSF" id="PIRSF000350">
    <property type="entry name" value="Mercury_reductase_MerA"/>
    <property type="match status" value="1"/>
</dbReference>
<feature type="active site" description="Proton acceptor" evidence="10">
    <location>
        <position position="441"/>
    </location>
</feature>
<dbReference type="Gene3D" id="3.30.390.30">
    <property type="match status" value="1"/>
</dbReference>
<dbReference type="PANTHER" id="PTHR22912:SF151">
    <property type="entry name" value="DIHYDROLIPOYL DEHYDROGENASE, MITOCHONDRIAL"/>
    <property type="match status" value="1"/>
</dbReference>
<name>A0A1F6H383_9PROT</name>
<dbReference type="Pfam" id="PF02852">
    <property type="entry name" value="Pyr_redox_dim"/>
    <property type="match status" value="1"/>
</dbReference>
<dbReference type="PRINTS" id="PR00368">
    <property type="entry name" value="FADPNR"/>
</dbReference>
<keyword evidence="3 13" id="KW-0285">Flavoprotein</keyword>
<keyword evidence="11" id="KW-0547">Nucleotide-binding</keyword>
<dbReference type="InterPro" id="IPR016156">
    <property type="entry name" value="FAD/NAD-linked_Rdtase_dimer_sf"/>
</dbReference>
<keyword evidence="6 11" id="KW-0520">NAD</keyword>
<evidence type="ECO:0000313" key="16">
    <source>
        <dbReference type="EMBL" id="OGH04848.1"/>
    </source>
</evidence>
<dbReference type="NCBIfam" id="TIGR01350">
    <property type="entry name" value="lipoamide_DH"/>
    <property type="match status" value="1"/>
</dbReference>
<evidence type="ECO:0000256" key="9">
    <source>
        <dbReference type="ARBA" id="ARBA00049187"/>
    </source>
</evidence>
<dbReference type="EC" id="1.8.1.4" evidence="2 13"/>
<evidence type="ECO:0000256" key="3">
    <source>
        <dbReference type="ARBA" id="ARBA00022630"/>
    </source>
</evidence>
<evidence type="ECO:0000256" key="10">
    <source>
        <dbReference type="PIRSR" id="PIRSR000350-2"/>
    </source>
</evidence>
<comment type="similarity">
    <text evidence="1 13">Belongs to the class-I pyridine nucleotide-disulfide oxidoreductase family.</text>
</comment>
<evidence type="ECO:0000256" key="1">
    <source>
        <dbReference type="ARBA" id="ARBA00007532"/>
    </source>
</evidence>
<feature type="binding site" evidence="11">
    <location>
        <begin position="142"/>
        <end position="144"/>
    </location>
    <ligand>
        <name>FAD</name>
        <dbReference type="ChEBI" id="CHEBI:57692"/>
    </ligand>
</feature>
<feature type="disulfide bond" description="Redox-active" evidence="12">
    <location>
        <begin position="41"/>
        <end position="46"/>
    </location>
</feature>
<feature type="domain" description="FAD/NAD(P)-binding" evidence="15">
    <location>
        <begin position="3"/>
        <end position="326"/>
    </location>
</feature>
<dbReference type="InterPro" id="IPR050151">
    <property type="entry name" value="Class-I_Pyr_Nuc-Dis_Oxidored"/>
</dbReference>
<evidence type="ECO:0000256" key="7">
    <source>
        <dbReference type="ARBA" id="ARBA00023157"/>
    </source>
</evidence>
<evidence type="ECO:0000259" key="14">
    <source>
        <dbReference type="Pfam" id="PF02852"/>
    </source>
</evidence>
<dbReference type="GO" id="GO:0050660">
    <property type="term" value="F:flavin adenine dinucleotide binding"/>
    <property type="evidence" value="ECO:0007669"/>
    <property type="project" value="InterPro"/>
</dbReference>
<dbReference type="InterPro" id="IPR006258">
    <property type="entry name" value="Lipoamide_DH"/>
</dbReference>
<feature type="binding site" evidence="11">
    <location>
        <position position="270"/>
    </location>
    <ligand>
        <name>NAD(+)</name>
        <dbReference type="ChEBI" id="CHEBI:57540"/>
    </ligand>
</feature>
<gene>
    <name evidence="16" type="ORF">A2557_07645</name>
</gene>
<dbReference type="InterPro" id="IPR004099">
    <property type="entry name" value="Pyr_nucl-diS_OxRdtase_dimer"/>
</dbReference>
<evidence type="ECO:0000256" key="13">
    <source>
        <dbReference type="RuleBase" id="RU003692"/>
    </source>
</evidence>
<dbReference type="InterPro" id="IPR001100">
    <property type="entry name" value="Pyr_nuc-diS_OxRdtase"/>
</dbReference>
<keyword evidence="8 13" id="KW-0676">Redox-active center</keyword>
<evidence type="ECO:0000256" key="6">
    <source>
        <dbReference type="ARBA" id="ARBA00023027"/>
    </source>
</evidence>
<feature type="binding site" evidence="11">
    <location>
        <position position="50"/>
    </location>
    <ligand>
        <name>FAD</name>
        <dbReference type="ChEBI" id="CHEBI:57692"/>
    </ligand>
</feature>
<comment type="catalytic activity">
    <reaction evidence="9 13">
        <text>N(6)-[(R)-dihydrolipoyl]-L-lysyl-[protein] + NAD(+) = N(6)-[(R)-lipoyl]-L-lysyl-[protein] + NADH + H(+)</text>
        <dbReference type="Rhea" id="RHEA:15045"/>
        <dbReference type="Rhea" id="RHEA-COMP:10474"/>
        <dbReference type="Rhea" id="RHEA-COMP:10475"/>
        <dbReference type="ChEBI" id="CHEBI:15378"/>
        <dbReference type="ChEBI" id="CHEBI:57540"/>
        <dbReference type="ChEBI" id="CHEBI:57945"/>
        <dbReference type="ChEBI" id="CHEBI:83099"/>
        <dbReference type="ChEBI" id="CHEBI:83100"/>
        <dbReference type="EC" id="1.8.1.4"/>
    </reaction>
</comment>
<feature type="binding site" evidence="11">
    <location>
        <begin position="179"/>
        <end position="186"/>
    </location>
    <ligand>
        <name>NAD(+)</name>
        <dbReference type="ChEBI" id="CHEBI:57540"/>
    </ligand>
</feature>
<keyword evidence="4 11" id="KW-0274">FAD</keyword>
<dbReference type="SUPFAM" id="SSF55424">
    <property type="entry name" value="FAD/NAD-linked reductases, dimerisation (C-terminal) domain"/>
    <property type="match status" value="1"/>
</dbReference>
<accession>A0A1F6H383</accession>
<feature type="domain" description="Pyridine nucleotide-disulphide oxidoreductase dimerisation" evidence="14">
    <location>
        <begin position="343"/>
        <end position="452"/>
    </location>
</feature>
<dbReference type="InterPro" id="IPR036188">
    <property type="entry name" value="FAD/NAD-bd_sf"/>
</dbReference>
<comment type="miscellaneous">
    <text evidence="13">The active site is a redox-active disulfide bond.</text>
</comment>
<evidence type="ECO:0000259" key="15">
    <source>
        <dbReference type="Pfam" id="PF07992"/>
    </source>
</evidence>
<evidence type="ECO:0000313" key="17">
    <source>
        <dbReference type="Proteomes" id="UP000177583"/>
    </source>
</evidence>
<proteinExistence type="inferred from homology"/>
<evidence type="ECO:0000256" key="12">
    <source>
        <dbReference type="PIRSR" id="PIRSR000350-4"/>
    </source>
</evidence>
<dbReference type="PANTHER" id="PTHR22912">
    <property type="entry name" value="DISULFIDE OXIDOREDUCTASE"/>
    <property type="match status" value="1"/>
</dbReference>
<evidence type="ECO:0000256" key="8">
    <source>
        <dbReference type="ARBA" id="ARBA00023284"/>
    </source>
</evidence>
<dbReference type="Proteomes" id="UP000177583">
    <property type="component" value="Unassembled WGS sequence"/>
</dbReference>
<reference evidence="16 17" key="1">
    <citation type="journal article" date="2016" name="Nat. Commun.">
        <title>Thousands of microbial genomes shed light on interconnected biogeochemical processes in an aquifer system.</title>
        <authorList>
            <person name="Anantharaman K."/>
            <person name="Brown C.T."/>
            <person name="Hug L.A."/>
            <person name="Sharon I."/>
            <person name="Castelle C.J."/>
            <person name="Probst A.J."/>
            <person name="Thomas B.C."/>
            <person name="Singh A."/>
            <person name="Wilkins M.J."/>
            <person name="Karaoz U."/>
            <person name="Brodie E.L."/>
            <person name="Williams K.H."/>
            <person name="Hubbard S.S."/>
            <person name="Banfield J.F."/>
        </authorList>
    </citation>
    <scope>NUCLEOTIDE SEQUENCE [LARGE SCALE GENOMIC DNA]</scope>
</reference>
<dbReference type="FunFam" id="3.30.390.30:FF:000001">
    <property type="entry name" value="Dihydrolipoyl dehydrogenase"/>
    <property type="match status" value="1"/>
</dbReference>
<dbReference type="InterPro" id="IPR012999">
    <property type="entry name" value="Pyr_OxRdtase_I_AS"/>
</dbReference>
<sequence length="463" mass="48964">MTYDLLVIGSGPGGYVAAIRAAQLGMKVALVERYKTPGGTCLNVGCIPSKALLESSWLYAQLVKNGPQMGVLAQGLKPDWPTMVARKNEVVSQSHKGLLFLFKKWGIDLYWGQASFVSAQEVEVAGEGTEQSIKARRVLVATGSKPASLPFAQPDKKRILTSTELLDLPSLPSSLLVVGGGVIGLELGSVLARLGVKVTVLELTAGLLPGMDQDLGKELLRCLKKAGLSFKLEHRLTALATVGDQVVAQLTDKKNAPVQLEADLCLLAVGRRPYTQGLGLEKIGLALDPQGFVPVGPDFQTSVPGVYGIGDVTGGMMLAHKASEEGVWAVEGMVGKPAHRSPIPAAVYTHPEVASVGLTEEQLVAQGKAYQVGRFNFRPLGRALAAGELDGFAKVLVEPESFKILGIHLIGERATDLIAQGVLALAQGHSALELGQLCFAHPTFAEAIKEAALDACNHQSLHQ</sequence>
<dbReference type="EMBL" id="MFNF01000001">
    <property type="protein sequence ID" value="OGH04848.1"/>
    <property type="molecule type" value="Genomic_DNA"/>
</dbReference>
<feature type="binding site" evidence="11">
    <location>
        <begin position="317"/>
        <end position="320"/>
    </location>
    <ligand>
        <name>FAD</name>
        <dbReference type="ChEBI" id="CHEBI:57692"/>
    </ligand>
</feature>
<dbReference type="Pfam" id="PF07992">
    <property type="entry name" value="Pyr_redox_2"/>
    <property type="match status" value="1"/>
</dbReference>
<dbReference type="GO" id="GO:0004148">
    <property type="term" value="F:dihydrolipoyl dehydrogenase (NADH) activity"/>
    <property type="evidence" value="ECO:0007669"/>
    <property type="project" value="UniProtKB-EC"/>
</dbReference>
<dbReference type="SUPFAM" id="SSF51905">
    <property type="entry name" value="FAD/NAD(P)-binding domain"/>
    <property type="match status" value="1"/>
</dbReference>